<dbReference type="RefSeq" id="WP_058449591.1">
    <property type="nucleotide sequence ID" value="NZ_CAAAJF010000008.1"/>
</dbReference>
<keyword evidence="8" id="KW-1185">Reference proteome</keyword>
<comment type="subcellular location">
    <subcellularLocation>
        <location evidence="4">Cell membrane</location>
        <topology evidence="4">Multi-pass membrane protein</topology>
    </subcellularLocation>
</comment>
<dbReference type="Gene3D" id="1.20.120.1200">
    <property type="entry name" value="NADH-ubiquinone/plastoquinone oxidoreductase chain 6, subunit NuoJ"/>
    <property type="match status" value="1"/>
</dbReference>
<dbReference type="GO" id="GO:0005886">
    <property type="term" value="C:plasma membrane"/>
    <property type="evidence" value="ECO:0007669"/>
    <property type="project" value="UniProtKB-SubCell"/>
</dbReference>
<evidence type="ECO:0000256" key="4">
    <source>
        <dbReference type="RuleBase" id="RU004429"/>
    </source>
</evidence>
<dbReference type="Pfam" id="PF00499">
    <property type="entry name" value="Oxidored_q3"/>
    <property type="match status" value="1"/>
</dbReference>
<dbReference type="EMBL" id="LNYG01000013">
    <property type="protein sequence ID" value="KTD07476.1"/>
    <property type="molecule type" value="Genomic_DNA"/>
</dbReference>
<keyword evidence="4" id="KW-0874">Quinone</keyword>
<reference evidence="6 8" key="2">
    <citation type="submission" date="2016-05" db="EMBL/GenBank/DDBJ databases">
        <authorList>
            <person name="Prochazka B."/>
            <person name="Indra A."/>
            <person name="Hasenberger P."/>
            <person name="Blaschitz M."/>
            <person name="Wagner L."/>
            <person name="Wewalka G."/>
            <person name="Sorschag S."/>
            <person name="Schmid D."/>
            <person name="Ruppitsch W."/>
        </authorList>
    </citation>
    <scope>NUCLEOTIDE SEQUENCE [LARGE SCALE GENOMIC DNA]</scope>
    <source>
        <strain evidence="6 8">974010_12</strain>
    </source>
</reference>
<keyword evidence="4" id="KW-0812">Transmembrane</keyword>
<dbReference type="InterPro" id="IPR001457">
    <property type="entry name" value="NADH_UbQ/plastoQ_OxRdtase_su6"/>
</dbReference>
<reference evidence="5 7" key="1">
    <citation type="submission" date="2015-11" db="EMBL/GenBank/DDBJ databases">
        <title>Genomic analysis of 38 Legionella species identifies large and diverse effector repertoires.</title>
        <authorList>
            <person name="Burstein D."/>
            <person name="Amaro F."/>
            <person name="Zusman T."/>
            <person name="Lifshitz Z."/>
            <person name="Cohen O."/>
            <person name="Gilbert J.A."/>
            <person name="Pupko T."/>
            <person name="Shuman H.A."/>
            <person name="Segal G."/>
        </authorList>
    </citation>
    <scope>NUCLEOTIDE SEQUENCE [LARGE SCALE GENOMIC DNA]</scope>
    <source>
        <strain evidence="5 7">JA-26-G1-E2</strain>
    </source>
</reference>
<dbReference type="EC" id="7.1.1.-" evidence="4"/>
<keyword evidence="4" id="KW-1003">Cell membrane</keyword>
<feature type="transmembrane region" description="Helical" evidence="4">
    <location>
        <begin position="93"/>
        <end position="112"/>
    </location>
</feature>
<comment type="catalytic activity">
    <reaction evidence="4">
        <text>a quinone + NADH + 5 H(+)(in) = a quinol + NAD(+) + 4 H(+)(out)</text>
        <dbReference type="Rhea" id="RHEA:57888"/>
        <dbReference type="ChEBI" id="CHEBI:15378"/>
        <dbReference type="ChEBI" id="CHEBI:24646"/>
        <dbReference type="ChEBI" id="CHEBI:57540"/>
        <dbReference type="ChEBI" id="CHEBI:57945"/>
        <dbReference type="ChEBI" id="CHEBI:132124"/>
    </reaction>
</comment>
<keyword evidence="4" id="KW-0472">Membrane</keyword>
<feature type="transmembrane region" description="Helical" evidence="4">
    <location>
        <begin position="160"/>
        <end position="182"/>
    </location>
</feature>
<dbReference type="EMBL" id="LYOZ01000026">
    <property type="protein sequence ID" value="OCH97749.1"/>
    <property type="molecule type" value="Genomic_DNA"/>
</dbReference>
<protein>
    <recommendedName>
        <fullName evidence="2 4">NADH-quinone oxidoreductase subunit J</fullName>
        <ecNumber evidence="4">7.1.1.-</ecNumber>
    </recommendedName>
</protein>
<keyword evidence="4" id="KW-1133">Transmembrane helix</keyword>
<comment type="subunit">
    <text evidence="3">Composed of 13 different subunits. Subunits NuoA, H, J, K, L, M, N constitute the membrane sector of the complex.</text>
</comment>
<dbReference type="AlphaFoldDB" id="A0A0W0UHX7"/>
<dbReference type="GO" id="GO:0008137">
    <property type="term" value="F:NADH dehydrogenase (ubiquinone) activity"/>
    <property type="evidence" value="ECO:0007669"/>
    <property type="project" value="UniProtKB-UniRule"/>
</dbReference>
<evidence type="ECO:0000256" key="3">
    <source>
        <dbReference type="ARBA" id="ARBA00025811"/>
    </source>
</evidence>
<dbReference type="NCBIfam" id="NF005164">
    <property type="entry name" value="PRK06638.1-4"/>
    <property type="match status" value="1"/>
</dbReference>
<name>A0A0W0UHX7_9GAMM</name>
<accession>A0A0W0UHX7</accession>
<keyword evidence="4" id="KW-0520">NAD</keyword>
<sequence>MHELLLQIIFYIFAGLALLSALMVITQNNPVRCVLFLVVTFFASSVLWIIAEAEFLALILVLVYVGAVMTLFLFVVMMLNIDIESMKSHFVRYLPFGLILVALLTGLLLIAMPEESFNKAVEVVATTSTAATSADDEHYIAPLKPISNTEEIGLVLYTDYIFAFEVAAVLLLVAIVAAITLAHRGTIRSKRQDITKQIMTRPEDRLDLITMKSEK</sequence>
<dbReference type="PANTHER" id="PTHR33269:SF17">
    <property type="entry name" value="NADH-UBIQUINONE OXIDOREDUCTASE CHAIN 6"/>
    <property type="match status" value="1"/>
</dbReference>
<feature type="transmembrane region" description="Helical" evidence="4">
    <location>
        <begin position="6"/>
        <end position="26"/>
    </location>
</feature>
<organism evidence="5 7">
    <name type="scientific">Legionella jamestowniensis</name>
    <dbReference type="NCBI Taxonomy" id="455"/>
    <lineage>
        <taxon>Bacteria</taxon>
        <taxon>Pseudomonadati</taxon>
        <taxon>Pseudomonadota</taxon>
        <taxon>Gammaproteobacteria</taxon>
        <taxon>Legionellales</taxon>
        <taxon>Legionellaceae</taxon>
        <taxon>Legionella</taxon>
    </lineage>
</organism>
<evidence type="ECO:0000313" key="6">
    <source>
        <dbReference type="EMBL" id="OCH97749.1"/>
    </source>
</evidence>
<feature type="transmembrane region" description="Helical" evidence="4">
    <location>
        <begin position="57"/>
        <end position="81"/>
    </location>
</feature>
<proteinExistence type="inferred from homology"/>
<dbReference type="InterPro" id="IPR042106">
    <property type="entry name" value="Nuo/plastoQ_OxRdtase_6_NuoJ"/>
</dbReference>
<comment type="function">
    <text evidence="4">NDH-1 shuttles electrons from NADH, via FMN and iron-sulfur (Fe-S) centers, to quinones in the respiratory chain. Couples the redox reaction to proton translocation (for every two electrons transferred, four hydrogen ions are translocated across the cytoplasmic membrane), and thus conserves the redox energy in a proton gradient.</text>
</comment>
<evidence type="ECO:0000256" key="2">
    <source>
        <dbReference type="ARBA" id="ARBA00019907"/>
    </source>
</evidence>
<comment type="similarity">
    <text evidence="1 4">Belongs to the complex I subunit 6 family.</text>
</comment>
<evidence type="ECO:0000256" key="1">
    <source>
        <dbReference type="ARBA" id="ARBA00005698"/>
    </source>
</evidence>
<dbReference type="Proteomes" id="UP000054715">
    <property type="component" value="Unassembled WGS sequence"/>
</dbReference>
<dbReference type="PATRIC" id="fig|455.5.peg.1763"/>
<feature type="transmembrane region" description="Helical" evidence="4">
    <location>
        <begin position="33"/>
        <end position="51"/>
    </location>
</feature>
<dbReference type="Proteomes" id="UP000093336">
    <property type="component" value="Unassembled WGS sequence"/>
</dbReference>
<evidence type="ECO:0000313" key="8">
    <source>
        <dbReference type="Proteomes" id="UP000093336"/>
    </source>
</evidence>
<comment type="caution">
    <text evidence="5">The sequence shown here is derived from an EMBL/GenBank/DDBJ whole genome shotgun (WGS) entry which is preliminary data.</text>
</comment>
<gene>
    <name evidence="5" type="primary">nuoJ</name>
    <name evidence="6" type="ORF">A8135_02620</name>
    <name evidence="5" type="ORF">Ljam_1671</name>
</gene>
<dbReference type="PANTHER" id="PTHR33269">
    <property type="entry name" value="NADH-UBIQUINONE OXIDOREDUCTASE CHAIN 6"/>
    <property type="match status" value="1"/>
</dbReference>
<dbReference type="GO" id="GO:0048038">
    <property type="term" value="F:quinone binding"/>
    <property type="evidence" value="ECO:0007669"/>
    <property type="project" value="UniProtKB-UniRule"/>
</dbReference>
<dbReference type="OrthoDB" id="9795409at2"/>
<evidence type="ECO:0000313" key="7">
    <source>
        <dbReference type="Proteomes" id="UP000054715"/>
    </source>
</evidence>
<dbReference type="STRING" id="455.Ljam_1671"/>
<evidence type="ECO:0000313" key="5">
    <source>
        <dbReference type="EMBL" id="KTD07476.1"/>
    </source>
</evidence>